<protein>
    <submittedName>
        <fullName evidence="1">Glycosylhydrolase</fullName>
    </submittedName>
</protein>
<accession>A0A8F5BP72</accession>
<name>A0A8F5BP72_SACSH</name>
<sequence length="77" mass="8747">MNSQWIRESPVYVRLGRIEEIKNIISNIEEIAGNLKLVGEHADAEKKEFTGNFPQVFVHAEIINLIKEIVGNKSKVT</sequence>
<proteinExistence type="predicted"/>
<dbReference type="Proteomes" id="UP000694018">
    <property type="component" value="Chromosome"/>
</dbReference>
<dbReference type="GeneID" id="65563270"/>
<gene>
    <name evidence="1" type="ORF">J5U23_01750</name>
</gene>
<dbReference type="SUPFAM" id="SSF48208">
    <property type="entry name" value="Six-hairpin glycosidases"/>
    <property type="match status" value="1"/>
</dbReference>
<organism evidence="1 2">
    <name type="scientific">Saccharolobus shibatae (strain ATCC 51178 / DSM 5389 / JCM 8931 / NBRC 15437 / B12)</name>
    <name type="common">Sulfolobus shibatae</name>
    <dbReference type="NCBI Taxonomy" id="523848"/>
    <lineage>
        <taxon>Archaea</taxon>
        <taxon>Thermoproteota</taxon>
        <taxon>Thermoprotei</taxon>
        <taxon>Sulfolobales</taxon>
        <taxon>Sulfolobaceae</taxon>
        <taxon>Saccharolobus</taxon>
    </lineage>
</organism>
<dbReference type="InterPro" id="IPR008928">
    <property type="entry name" value="6-hairpin_glycosidase_sf"/>
</dbReference>
<dbReference type="AlphaFoldDB" id="A0A8F5BP72"/>
<dbReference type="KEGG" id="sshi:J5U23_01750"/>
<dbReference type="RefSeq" id="WP_244988764.1">
    <property type="nucleotide sequence ID" value="NZ_CP077717.1"/>
</dbReference>
<reference evidence="1" key="1">
    <citation type="journal article" date="2021" name="Environ. Microbiol.">
        <title>New insights into the diversity and evolution of the archaeal mobilome from three complete genomes of Saccharolobus shibatae.</title>
        <authorList>
            <person name="Medvedeva S."/>
            <person name="Brandt D."/>
            <person name="Cvirkaite-Krupovic V."/>
            <person name="Liu Y."/>
            <person name="Severinov K."/>
            <person name="Ishino S."/>
            <person name="Ishino Y."/>
            <person name="Prangishvili D."/>
            <person name="Kalinowski J."/>
            <person name="Krupovic M."/>
        </authorList>
    </citation>
    <scope>NUCLEOTIDE SEQUENCE</scope>
    <source>
        <strain evidence="1">B12</strain>
    </source>
</reference>
<dbReference type="GO" id="GO:0005975">
    <property type="term" value="P:carbohydrate metabolic process"/>
    <property type="evidence" value="ECO:0007669"/>
    <property type="project" value="InterPro"/>
</dbReference>
<evidence type="ECO:0000313" key="1">
    <source>
        <dbReference type="EMBL" id="QXJ28881.1"/>
    </source>
</evidence>
<evidence type="ECO:0000313" key="2">
    <source>
        <dbReference type="Proteomes" id="UP000694018"/>
    </source>
</evidence>
<dbReference type="EMBL" id="CP077717">
    <property type="protein sequence ID" value="QXJ28881.1"/>
    <property type="molecule type" value="Genomic_DNA"/>
</dbReference>